<evidence type="ECO:0000313" key="2">
    <source>
        <dbReference type="Proteomes" id="UP000805193"/>
    </source>
</evidence>
<reference evidence="1 2" key="1">
    <citation type="journal article" date="2020" name="Cell">
        <title>Large-Scale Comparative Analyses of Tick Genomes Elucidate Their Genetic Diversity and Vector Capacities.</title>
        <authorList>
            <consortium name="Tick Genome and Microbiome Consortium (TIGMIC)"/>
            <person name="Jia N."/>
            <person name="Wang J."/>
            <person name="Shi W."/>
            <person name="Du L."/>
            <person name="Sun Y."/>
            <person name="Zhan W."/>
            <person name="Jiang J.F."/>
            <person name="Wang Q."/>
            <person name="Zhang B."/>
            <person name="Ji P."/>
            <person name="Bell-Sakyi L."/>
            <person name="Cui X.M."/>
            <person name="Yuan T.T."/>
            <person name="Jiang B.G."/>
            <person name="Yang W.F."/>
            <person name="Lam T.T."/>
            <person name="Chang Q.C."/>
            <person name="Ding S.J."/>
            <person name="Wang X.J."/>
            <person name="Zhu J.G."/>
            <person name="Ruan X.D."/>
            <person name="Zhao L."/>
            <person name="Wei J.T."/>
            <person name="Ye R.Z."/>
            <person name="Que T.C."/>
            <person name="Du C.H."/>
            <person name="Zhou Y.H."/>
            <person name="Cheng J.X."/>
            <person name="Dai P.F."/>
            <person name="Guo W.B."/>
            <person name="Han X.H."/>
            <person name="Huang E.J."/>
            <person name="Li L.F."/>
            <person name="Wei W."/>
            <person name="Gao Y.C."/>
            <person name="Liu J.Z."/>
            <person name="Shao H.Z."/>
            <person name="Wang X."/>
            <person name="Wang C.C."/>
            <person name="Yang T.C."/>
            <person name="Huo Q.B."/>
            <person name="Li W."/>
            <person name="Chen H.Y."/>
            <person name="Chen S.E."/>
            <person name="Zhou L.G."/>
            <person name="Ni X.B."/>
            <person name="Tian J.H."/>
            <person name="Sheng Y."/>
            <person name="Liu T."/>
            <person name="Pan Y.S."/>
            <person name="Xia L.Y."/>
            <person name="Li J."/>
            <person name="Zhao F."/>
            <person name="Cao W.C."/>
        </authorList>
    </citation>
    <scope>NUCLEOTIDE SEQUENCE [LARGE SCALE GENOMIC DNA]</scope>
    <source>
        <strain evidence="1">Iper-2018</strain>
    </source>
</reference>
<gene>
    <name evidence="1" type="ORF">HPB47_016410</name>
</gene>
<name>A0AC60R081_IXOPE</name>
<comment type="caution">
    <text evidence="1">The sequence shown here is derived from an EMBL/GenBank/DDBJ whole genome shotgun (WGS) entry which is preliminary data.</text>
</comment>
<accession>A0AC60R081</accession>
<protein>
    <submittedName>
        <fullName evidence="1">Uncharacterized protein</fullName>
    </submittedName>
</protein>
<evidence type="ECO:0000313" key="1">
    <source>
        <dbReference type="EMBL" id="KAG0445344.1"/>
    </source>
</evidence>
<organism evidence="1 2">
    <name type="scientific">Ixodes persulcatus</name>
    <name type="common">Taiga tick</name>
    <dbReference type="NCBI Taxonomy" id="34615"/>
    <lineage>
        <taxon>Eukaryota</taxon>
        <taxon>Metazoa</taxon>
        <taxon>Ecdysozoa</taxon>
        <taxon>Arthropoda</taxon>
        <taxon>Chelicerata</taxon>
        <taxon>Arachnida</taxon>
        <taxon>Acari</taxon>
        <taxon>Parasitiformes</taxon>
        <taxon>Ixodida</taxon>
        <taxon>Ixodoidea</taxon>
        <taxon>Ixodidae</taxon>
        <taxon>Ixodinae</taxon>
        <taxon>Ixodes</taxon>
    </lineage>
</organism>
<dbReference type="EMBL" id="JABSTQ010000511">
    <property type="protein sequence ID" value="KAG0445344.1"/>
    <property type="molecule type" value="Genomic_DNA"/>
</dbReference>
<keyword evidence="2" id="KW-1185">Reference proteome</keyword>
<sequence>MAVYADYVALLATSPPNRRQEMVKELQRALTNTVRSLHKLGLGISAEKTTALFQASILRTFRPVLHIEGAPINSETTAAYLGLMLDARVSWRPAVDAVLQKMRTRTSTLRAIGGTTWGTSQAMMLAMYKDLVVSCPTYALPLVTAKQHTTRKPREGAEGGTENLPWHAPKHHITQDTR</sequence>
<proteinExistence type="predicted"/>
<dbReference type="Proteomes" id="UP000805193">
    <property type="component" value="Unassembled WGS sequence"/>
</dbReference>